<dbReference type="InterPro" id="IPR032675">
    <property type="entry name" value="LRR_dom_sf"/>
</dbReference>
<dbReference type="Gene3D" id="3.80.10.10">
    <property type="entry name" value="Ribonuclease Inhibitor"/>
    <property type="match status" value="1"/>
</dbReference>
<dbReference type="EMBL" id="KN880447">
    <property type="protein sequence ID" value="KIY72075.1"/>
    <property type="molecule type" value="Genomic_DNA"/>
</dbReference>
<keyword evidence="1" id="KW-0175">Coiled coil</keyword>
<reference evidence="2 3" key="1">
    <citation type="journal article" date="2015" name="Fungal Genet. Biol.">
        <title>Evolution of novel wood decay mechanisms in Agaricales revealed by the genome sequences of Fistulina hepatica and Cylindrobasidium torrendii.</title>
        <authorList>
            <person name="Floudas D."/>
            <person name="Held B.W."/>
            <person name="Riley R."/>
            <person name="Nagy L.G."/>
            <person name="Koehler G."/>
            <person name="Ransdell A.S."/>
            <person name="Younus H."/>
            <person name="Chow J."/>
            <person name="Chiniquy J."/>
            <person name="Lipzen A."/>
            <person name="Tritt A."/>
            <person name="Sun H."/>
            <person name="Haridas S."/>
            <person name="LaButti K."/>
            <person name="Ohm R.A."/>
            <person name="Kues U."/>
            <person name="Blanchette R.A."/>
            <person name="Grigoriev I.V."/>
            <person name="Minto R.E."/>
            <person name="Hibbett D.S."/>
        </authorList>
    </citation>
    <scope>NUCLEOTIDE SEQUENCE [LARGE SCALE GENOMIC DNA]</scope>
    <source>
        <strain evidence="2 3">FP15055 ss-10</strain>
    </source>
</reference>
<feature type="non-terminal residue" evidence="2">
    <location>
        <position position="530"/>
    </location>
</feature>
<protein>
    <submittedName>
        <fullName evidence="2">Uncharacterized protein</fullName>
    </submittedName>
</protein>
<accession>A0A0D7BPD1</accession>
<sequence length="530" mass="59883">MAIQNEPVPAPVRMLQKQLQDAAQVVQSCEESVEKYKSELNFLIKQLNTAEHSLALARKERARLLVAVKCNSPTSRHARIHIIPNEILVEVFRMCLEDQITQWPGHRRPTLMAVCSLWLRIILAAPCLWNELIMIPSPSNRPASERFRELERRSGAVPLSITCHYSAHREAAQEFLRHLRTLHHRVYRLRLLIESEFVENDTLDALQSLTTVDRTLVKHFSVGWGSPEDTAEKLQSWMDAMLDRMPNLCSLHVLSAWMPKGTLPVTLTDLSLYQASIETLFEVLRNAPQLINLAVACIAEKAAHSQDVPVHHKNLESLRLATLNNDNEAILFSSLTLPALRELDLVVFLSKTTLWPTDAALSFLARSHCSLRRLRTTNARLSPRITDMLEPGLSSSNASSALESLVLNWTDPHELKFVTDLAPDCLLRLLSEPKRFANLRVFKLTIHRAQVALAKKMLVAWADELRSSMAHVAESSDVREARLGRVALLVKLKQDRSRKTVEDALCHVMQKLASMNCEVSLDFCQNSTSG</sequence>
<dbReference type="OrthoDB" id="3229088at2759"/>
<keyword evidence="3" id="KW-1185">Reference proteome</keyword>
<name>A0A0D7BPD1_9AGAR</name>
<proteinExistence type="predicted"/>
<evidence type="ECO:0000313" key="2">
    <source>
        <dbReference type="EMBL" id="KIY72075.1"/>
    </source>
</evidence>
<gene>
    <name evidence="2" type="ORF">CYLTODRAFT_418253</name>
</gene>
<dbReference type="STRING" id="1314674.A0A0D7BPD1"/>
<feature type="coiled-coil region" evidence="1">
    <location>
        <begin position="12"/>
        <end position="60"/>
    </location>
</feature>
<dbReference type="SUPFAM" id="SSF52047">
    <property type="entry name" value="RNI-like"/>
    <property type="match status" value="1"/>
</dbReference>
<dbReference type="Proteomes" id="UP000054007">
    <property type="component" value="Unassembled WGS sequence"/>
</dbReference>
<dbReference type="AlphaFoldDB" id="A0A0D7BPD1"/>
<organism evidence="2 3">
    <name type="scientific">Cylindrobasidium torrendii FP15055 ss-10</name>
    <dbReference type="NCBI Taxonomy" id="1314674"/>
    <lineage>
        <taxon>Eukaryota</taxon>
        <taxon>Fungi</taxon>
        <taxon>Dikarya</taxon>
        <taxon>Basidiomycota</taxon>
        <taxon>Agaricomycotina</taxon>
        <taxon>Agaricomycetes</taxon>
        <taxon>Agaricomycetidae</taxon>
        <taxon>Agaricales</taxon>
        <taxon>Marasmiineae</taxon>
        <taxon>Physalacriaceae</taxon>
        <taxon>Cylindrobasidium</taxon>
    </lineage>
</organism>
<evidence type="ECO:0000313" key="3">
    <source>
        <dbReference type="Proteomes" id="UP000054007"/>
    </source>
</evidence>
<evidence type="ECO:0000256" key="1">
    <source>
        <dbReference type="SAM" id="Coils"/>
    </source>
</evidence>